<organism evidence="3 4">
    <name type="scientific">Pseudomonas versuta</name>
    <dbReference type="NCBI Taxonomy" id="1788301"/>
    <lineage>
        <taxon>Bacteria</taxon>
        <taxon>Pseudomonadati</taxon>
        <taxon>Pseudomonadota</taxon>
        <taxon>Gammaproteobacteria</taxon>
        <taxon>Pseudomonadales</taxon>
        <taxon>Pseudomonadaceae</taxon>
        <taxon>Pseudomonas</taxon>
    </lineage>
</organism>
<feature type="region of interest" description="Disordered" evidence="1">
    <location>
        <begin position="94"/>
        <end position="113"/>
    </location>
</feature>
<proteinExistence type="predicted"/>
<protein>
    <submittedName>
        <fullName evidence="3">Uncharacterized protein</fullName>
    </submittedName>
</protein>
<keyword evidence="4" id="KW-1185">Reference proteome</keyword>
<reference evidence="3 4" key="1">
    <citation type="submission" date="2016-11" db="EMBL/GenBank/DDBJ databases">
        <title>Draft genome of Pseudomonas versuta A4R1.5.</title>
        <authorList>
            <person name="See-Too W.-S."/>
        </authorList>
    </citation>
    <scope>NUCLEOTIDE SEQUENCE [LARGE SCALE GENOMIC DNA]</scope>
    <source>
        <strain evidence="3 4">A4R1.5</strain>
    </source>
</reference>
<feature type="transmembrane region" description="Helical" evidence="2">
    <location>
        <begin position="12"/>
        <end position="33"/>
    </location>
</feature>
<accession>A0ABX3EC63</accession>
<dbReference type="RefSeq" id="WP_060692678.1">
    <property type="nucleotide sequence ID" value="NZ_CP012676.1"/>
</dbReference>
<comment type="caution">
    <text evidence="3">The sequence shown here is derived from an EMBL/GenBank/DDBJ whole genome shotgun (WGS) entry which is preliminary data.</text>
</comment>
<keyword evidence="2" id="KW-0812">Transmembrane</keyword>
<evidence type="ECO:0000313" key="3">
    <source>
        <dbReference type="EMBL" id="OKA22314.1"/>
    </source>
</evidence>
<keyword evidence="2" id="KW-0472">Membrane</keyword>
<evidence type="ECO:0000313" key="4">
    <source>
        <dbReference type="Proteomes" id="UP000186677"/>
    </source>
</evidence>
<feature type="compositionally biased region" description="Gly residues" evidence="1">
    <location>
        <begin position="203"/>
        <end position="219"/>
    </location>
</feature>
<gene>
    <name evidence="3" type="ORF">BOH73_07720</name>
</gene>
<name>A0ABX3EC63_9PSED</name>
<dbReference type="EMBL" id="MPJC01000004">
    <property type="protein sequence ID" value="OKA22314.1"/>
    <property type="molecule type" value="Genomic_DNA"/>
</dbReference>
<dbReference type="Proteomes" id="UP000186677">
    <property type="component" value="Unassembled WGS sequence"/>
</dbReference>
<keyword evidence="2" id="KW-1133">Transmembrane helix</keyword>
<evidence type="ECO:0000256" key="1">
    <source>
        <dbReference type="SAM" id="MobiDB-lite"/>
    </source>
</evidence>
<evidence type="ECO:0000256" key="2">
    <source>
        <dbReference type="SAM" id="Phobius"/>
    </source>
</evidence>
<sequence>MRNLDFSSWEGILSTLLGLVLITVIGVGIRLLAMHTIQQRRERENRQINERLRTLIAAYKTLGGSFTGNLAVDPTHLRDLRRRADTAAASLDPAADSETLQSVAGQGNGDRSRRVRDAVEAALSDIILLGTEEQVRLAAVAATELVAGRPIHTAELVTSLRDFIRVVLNLDPIPAALSIPRQGPVRPSSSGGGKGDKGDSKGGAKGGGGGGGGGAGGAMGTASQLEPRQDPHR</sequence>
<feature type="region of interest" description="Disordered" evidence="1">
    <location>
        <begin position="177"/>
        <end position="233"/>
    </location>
</feature>